<feature type="chain" id="PRO_5001853017" evidence="1">
    <location>
        <begin position="20"/>
        <end position="249"/>
    </location>
</feature>
<evidence type="ECO:0000256" key="1">
    <source>
        <dbReference type="SAM" id="SignalP"/>
    </source>
</evidence>
<dbReference type="AlphaFoldDB" id="A0A090BB92"/>
<organism evidence="2">
    <name type="scientific">Hyaloperonospora arabidopsidis (strain Emoy2)</name>
    <name type="common">Downy mildew agent</name>
    <name type="synonym">Peronospora arabidopsidis</name>
    <dbReference type="NCBI Taxonomy" id="559515"/>
    <lineage>
        <taxon>Eukaryota</taxon>
        <taxon>Sar</taxon>
        <taxon>Stramenopiles</taxon>
        <taxon>Oomycota</taxon>
        <taxon>Peronosporomycetes</taxon>
        <taxon>Peronosporales</taxon>
        <taxon>Peronosporaceae</taxon>
        <taxon>Hyaloperonospora</taxon>
    </lineage>
</organism>
<dbReference type="EMBL" id="AB922267">
    <property type="protein sequence ID" value="BAP68842.1"/>
    <property type="molecule type" value="mRNA"/>
</dbReference>
<proteinExistence type="evidence at transcript level"/>
<feature type="signal peptide" evidence="1">
    <location>
        <begin position="1"/>
        <end position="19"/>
    </location>
</feature>
<reference evidence="2" key="1">
    <citation type="journal article" date="2014" name="PLoS Pathog.">
        <title>Expression profiling during Arabidopsis/downy mildew interaction reveals a highly-expressed effector that attenuates responses to salicylic acid.</title>
        <authorList>
            <person name="Asai S."/>
            <person name="Rallapalli G."/>
            <person name="Piquerez S.J.M."/>
            <person name="Caillaud M.C."/>
            <person name="Furzer O.J."/>
            <person name="Ishaque N."/>
            <person name="Wirthmueller L."/>
            <person name="Fabro G."/>
            <person name="Shirasu K."/>
            <person name="Jones J.D.G."/>
        </authorList>
    </citation>
    <scope>NUCLEOTIDE SEQUENCE</scope>
    <source>
        <strain evidence="2">Emoy2</strain>
    </source>
</reference>
<sequence length="249" mass="28676">MRYFYIFAPFMSGALVAAADPTSGSREFEVGAPDAIESKTAKEDLLRSRSFNGIEQHEDRSYLLEGVVGKLITRFTSVIVEIGDIIDAHLRALVGELTADPIVRKWESEVDRMVEDYYKGRERPDDDFTCLTIRLRQTPGFRNVRPKLKQLIRRGPFSFRELHNQGWENGITDTAKYVHMLKMDPLHEKYGYELESKLFTSWILKRKNPEDIVAAFLSESESSYNSDVVKNTVAHYMEFITLIAMILPR</sequence>
<gene>
    <name evidence="2" type="primary">HaRxL119</name>
</gene>
<protein>
    <submittedName>
        <fullName evidence="2">RxLR effector candidate protein</fullName>
    </submittedName>
</protein>
<keyword evidence="1" id="KW-0732">Signal</keyword>
<name>A0A090BB92_HYAAE</name>
<evidence type="ECO:0000313" key="2">
    <source>
        <dbReference type="EMBL" id="BAP68842.1"/>
    </source>
</evidence>
<accession>A0A090BB92</accession>
<feature type="non-terminal residue" evidence="2">
    <location>
        <position position="249"/>
    </location>
</feature>